<keyword evidence="2" id="KW-1185">Reference proteome</keyword>
<organism evidence="1 2">
    <name type="scientific">Bizionia sediminis</name>
    <dbReference type="NCBI Taxonomy" id="1737064"/>
    <lineage>
        <taxon>Bacteria</taxon>
        <taxon>Pseudomonadati</taxon>
        <taxon>Bacteroidota</taxon>
        <taxon>Flavobacteriia</taxon>
        <taxon>Flavobacteriales</taxon>
        <taxon>Flavobacteriaceae</taxon>
        <taxon>Bizionia</taxon>
    </lineage>
</organism>
<evidence type="ECO:0000313" key="1">
    <source>
        <dbReference type="EMBL" id="MFD2551309.1"/>
    </source>
</evidence>
<accession>A0ABW5KR84</accession>
<reference evidence="2" key="1">
    <citation type="journal article" date="2019" name="Int. J. Syst. Evol. Microbiol.">
        <title>The Global Catalogue of Microorganisms (GCM) 10K type strain sequencing project: providing services to taxonomists for standard genome sequencing and annotation.</title>
        <authorList>
            <consortium name="The Broad Institute Genomics Platform"/>
            <consortium name="The Broad Institute Genome Sequencing Center for Infectious Disease"/>
            <person name="Wu L."/>
            <person name="Ma J."/>
        </authorList>
    </citation>
    <scope>NUCLEOTIDE SEQUENCE [LARGE SCALE GENOMIC DNA]</scope>
    <source>
        <strain evidence="2">KCTC 42587</strain>
    </source>
</reference>
<sequence>MQRLIDASKISTIDITGTTIFKITLQTQPVQTVAINVLVEGEHNEQIVLKTQQKNDTLFVGTAYQPLFVRPDDKLAANKKISIELHLEIPENLVVTVFSDIGSVSANGSYKYLTAELLNGHFVAQQFTGSLHVDTLHGNIQLETTAGNVKAHSKKGLVTSETIPNGNNNIELNSVGGNITVSKTLK</sequence>
<proteinExistence type="predicted"/>
<protein>
    <recommendedName>
        <fullName evidence="3">Adhesin domain-containing protein</fullName>
    </recommendedName>
</protein>
<dbReference type="RefSeq" id="WP_376892451.1">
    <property type="nucleotide sequence ID" value="NZ_JBHULS010000002.1"/>
</dbReference>
<name>A0ABW5KR84_9FLAO</name>
<comment type="caution">
    <text evidence="1">The sequence shown here is derived from an EMBL/GenBank/DDBJ whole genome shotgun (WGS) entry which is preliminary data.</text>
</comment>
<evidence type="ECO:0008006" key="3">
    <source>
        <dbReference type="Google" id="ProtNLM"/>
    </source>
</evidence>
<gene>
    <name evidence="1" type="ORF">ACFSQP_05715</name>
</gene>
<evidence type="ECO:0000313" key="2">
    <source>
        <dbReference type="Proteomes" id="UP001597472"/>
    </source>
</evidence>
<dbReference type="EMBL" id="JBHULS010000002">
    <property type="protein sequence ID" value="MFD2551309.1"/>
    <property type="molecule type" value="Genomic_DNA"/>
</dbReference>
<dbReference type="Proteomes" id="UP001597472">
    <property type="component" value="Unassembled WGS sequence"/>
</dbReference>